<proteinExistence type="predicted"/>
<name>A0A4V1B0S3_9BURK</name>
<organism evidence="1 2">
    <name type="scientific">Paraburkholderia pallida</name>
    <dbReference type="NCBI Taxonomy" id="2547399"/>
    <lineage>
        <taxon>Bacteria</taxon>
        <taxon>Pseudomonadati</taxon>
        <taxon>Pseudomonadota</taxon>
        <taxon>Betaproteobacteria</taxon>
        <taxon>Burkholderiales</taxon>
        <taxon>Burkholderiaceae</taxon>
        <taxon>Paraburkholderia</taxon>
    </lineage>
</organism>
<gene>
    <name evidence="1" type="ORF">E1956_35095</name>
</gene>
<evidence type="ECO:0000313" key="1">
    <source>
        <dbReference type="EMBL" id="QBR03773.1"/>
    </source>
</evidence>
<dbReference type="OrthoDB" id="8812562at2"/>
<reference evidence="1 2" key="1">
    <citation type="submission" date="2019-03" db="EMBL/GenBank/DDBJ databases">
        <title>Paraburkholderia sp. 7MH5, isolated from subtropical forest soil.</title>
        <authorList>
            <person name="Gao Z.-H."/>
            <person name="Qiu L.-H."/>
        </authorList>
    </citation>
    <scope>NUCLEOTIDE SEQUENCE [LARGE SCALE GENOMIC DNA]</scope>
    <source>
        <strain evidence="1 2">7MH5</strain>
    </source>
</reference>
<dbReference type="Proteomes" id="UP000295727">
    <property type="component" value="Chromosome 4"/>
</dbReference>
<protein>
    <submittedName>
        <fullName evidence="1">Uncharacterized protein</fullName>
    </submittedName>
</protein>
<dbReference type="EMBL" id="CP038151">
    <property type="protein sequence ID" value="QBR03773.1"/>
    <property type="molecule type" value="Genomic_DNA"/>
</dbReference>
<dbReference type="KEGG" id="ppai:E1956_35095"/>
<evidence type="ECO:0000313" key="2">
    <source>
        <dbReference type="Proteomes" id="UP000295727"/>
    </source>
</evidence>
<sequence length="107" mass="12015">MPCLSRWDRPGREIRMRINFAHLRERAQNGGWINFAVFDARSSSGSESDNAILLSQLTAQARANSLKIDQSALAYSSGSKVMFYGNPSLVEFLSKSGLPRWTHHMDV</sequence>
<accession>A0A4V1B0S3</accession>
<keyword evidence="2" id="KW-1185">Reference proteome</keyword>
<dbReference type="AlphaFoldDB" id="A0A4V1B0S3"/>